<sequence>MPNLKFKRLLILSNSTKTANQFEFSETLNLITAIDNSVGKSTLVKLLFWGIGCEPTLDTSWRTTDSKTIVEFTVDTTLYIVKRYKNNISLKTDNNAFINYDKITGEYSKKLAGILKFKALLPNRNSGLMEIPPPAFYFLPFYIDQKRSWSKAWDNFEKLEQFSNWRSTIVKYHVGLLTSKHFELENDKALKKDSKKTIENQIEKIETTIEIVKDYIPEIANTITETKEFEVLTEEIKIDLRKLQEEQEKILNKLTILNGERVYLEQQQVITEKIISELDKDYKFTIENIEDDEVECPLCGVVHENSIINRTSIMTDKSQAENQLESILAELNKVNIKLTKANSSLSKARENINQINKKYTITEETSNSQDLANNVKNININFNDIIENIAGNSIKKNVLKDKADKVNSVGTLKKDIRDIRKRQKKLITNEDVEEINNSFSSIFSDYIELLDAEAVNISDIRSPLDYNKVIKEGGAAEGSRAILAYYLSIFTMVETYGNEVKSALVIDTPNQQEQSDTNYEKIVNLLTNKTSRKTQILLCAMENEHLEQFRKKAKIITLTKEKLMLKSEYENVKKIFERVNPTTNNA</sequence>
<feature type="coiled-coil region" evidence="1">
    <location>
        <begin position="317"/>
        <end position="365"/>
    </location>
</feature>
<dbReference type="InterPro" id="IPR027417">
    <property type="entry name" value="P-loop_NTPase"/>
</dbReference>
<evidence type="ECO:0008006" key="4">
    <source>
        <dbReference type="Google" id="ProtNLM"/>
    </source>
</evidence>
<evidence type="ECO:0000256" key="1">
    <source>
        <dbReference type="SAM" id="Coils"/>
    </source>
</evidence>
<keyword evidence="1" id="KW-0175">Coiled coil</keyword>
<feature type="coiled-coil region" evidence="1">
    <location>
        <begin position="229"/>
        <end position="260"/>
    </location>
</feature>
<dbReference type="AlphaFoldDB" id="A0A3S8R9M8"/>
<proteinExistence type="predicted"/>
<protein>
    <recommendedName>
        <fullName evidence="4">AAA domain-containing protein</fullName>
    </recommendedName>
</protein>
<evidence type="ECO:0000313" key="2">
    <source>
        <dbReference type="EMBL" id="AZJ36506.1"/>
    </source>
</evidence>
<accession>A0A3S8R9M8</accession>
<evidence type="ECO:0000313" key="3">
    <source>
        <dbReference type="Proteomes" id="UP000274593"/>
    </source>
</evidence>
<reference evidence="2 3" key="1">
    <citation type="submission" date="2018-09" db="EMBL/GenBank/DDBJ databases">
        <title>Insights into the microbiota of Asian seabass (Lates calcarifer) with tenacibaculosis symptoms and description of sp. nov. Tenacibaculum singaporense.</title>
        <authorList>
            <person name="Miyake S."/>
            <person name="Soh M."/>
            <person name="Azman M.N."/>
            <person name="Ngoh S.Y."/>
            <person name="Orban L."/>
        </authorList>
    </citation>
    <scope>NUCLEOTIDE SEQUENCE [LARGE SCALE GENOMIC DNA]</scope>
    <source>
        <strain evidence="2 3">DSM 106434</strain>
    </source>
</reference>
<dbReference type="KEGG" id="tsig:D6T69_13625"/>
<dbReference type="EMBL" id="CP032548">
    <property type="protein sequence ID" value="AZJ36506.1"/>
    <property type="molecule type" value="Genomic_DNA"/>
</dbReference>
<dbReference type="RefSeq" id="WP_125068344.1">
    <property type="nucleotide sequence ID" value="NZ_CP032548.1"/>
</dbReference>
<gene>
    <name evidence="2" type="ORF">D6T69_13625</name>
</gene>
<organism evidence="2 3">
    <name type="scientific">Tenacibaculum singaporense</name>
    <dbReference type="NCBI Taxonomy" id="2358479"/>
    <lineage>
        <taxon>Bacteria</taxon>
        <taxon>Pseudomonadati</taxon>
        <taxon>Bacteroidota</taxon>
        <taxon>Flavobacteriia</taxon>
        <taxon>Flavobacteriales</taxon>
        <taxon>Flavobacteriaceae</taxon>
        <taxon>Tenacibaculum</taxon>
    </lineage>
</organism>
<dbReference type="Gene3D" id="3.40.50.300">
    <property type="entry name" value="P-loop containing nucleotide triphosphate hydrolases"/>
    <property type="match status" value="1"/>
</dbReference>
<name>A0A3S8R9M8_9FLAO</name>
<keyword evidence="3" id="KW-1185">Reference proteome</keyword>
<dbReference type="Proteomes" id="UP000274593">
    <property type="component" value="Chromosome"/>
</dbReference>